<dbReference type="GO" id="GO:0005886">
    <property type="term" value="C:plasma membrane"/>
    <property type="evidence" value="ECO:0007669"/>
    <property type="project" value="UniProtKB-SubCell"/>
</dbReference>
<dbReference type="EMBL" id="CP009302">
    <property type="protein sequence ID" value="AJC12342.1"/>
    <property type="molecule type" value="Genomic_DNA"/>
</dbReference>
<evidence type="ECO:0000256" key="8">
    <source>
        <dbReference type="SAM" id="Phobius"/>
    </source>
</evidence>
<evidence type="ECO:0000256" key="2">
    <source>
        <dbReference type="ARBA" id="ARBA00022475"/>
    </source>
</evidence>
<evidence type="ECO:0000256" key="1">
    <source>
        <dbReference type="ARBA" id="ARBA00004651"/>
    </source>
</evidence>
<dbReference type="HOGENOM" id="CLU_006797_3_1_11"/>
<evidence type="ECO:0000313" key="9">
    <source>
        <dbReference type="EMBL" id="AJC12342.1"/>
    </source>
</evidence>
<dbReference type="GO" id="GO:0009252">
    <property type="term" value="P:peptidoglycan biosynthetic process"/>
    <property type="evidence" value="ECO:0007669"/>
    <property type="project" value="UniProtKB-KW"/>
</dbReference>
<feature type="transmembrane region" description="Helical" evidence="8">
    <location>
        <begin position="390"/>
        <end position="411"/>
    </location>
</feature>
<dbReference type="NCBIfam" id="TIGR01695">
    <property type="entry name" value="murJ_mviN"/>
    <property type="match status" value="1"/>
</dbReference>
<keyword evidence="6 8" id="KW-1133">Transmembrane helix</keyword>
<dbReference type="Pfam" id="PF03023">
    <property type="entry name" value="MurJ"/>
    <property type="match status" value="1"/>
</dbReference>
<comment type="subcellular location">
    <subcellularLocation>
        <location evidence="1">Cell membrane</location>
        <topology evidence="1">Multi-pass membrane protein</topology>
    </subcellularLocation>
</comment>
<feature type="transmembrane region" description="Helical" evidence="8">
    <location>
        <begin position="97"/>
        <end position="117"/>
    </location>
</feature>
<gene>
    <name evidence="9" type="ORF">JI75_06415</name>
</gene>
<dbReference type="PANTHER" id="PTHR47019">
    <property type="entry name" value="LIPID II FLIPPASE MURJ"/>
    <property type="match status" value="1"/>
</dbReference>
<keyword evidence="5" id="KW-0573">Peptidoglycan synthesis</keyword>
<reference evidence="10" key="1">
    <citation type="submission" date="2014-08" db="EMBL/GenBank/DDBJ databases">
        <title>Coriobacteriaceae sp. complete genome.</title>
        <authorList>
            <person name="Looft T."/>
            <person name="Bayles D.O."/>
            <person name="Stanton T.B."/>
        </authorList>
    </citation>
    <scope>NUCLEOTIDE SEQUENCE [LARGE SCALE GENOMIC DNA]</scope>
    <source>
        <strain evidence="10">68-1-3</strain>
    </source>
</reference>
<keyword evidence="3 8" id="KW-0812">Transmembrane</keyword>
<dbReference type="InterPro" id="IPR051050">
    <property type="entry name" value="Lipid_II_flippase_MurJ/MviN"/>
</dbReference>
<feature type="transmembrane region" description="Helical" evidence="8">
    <location>
        <begin position="57"/>
        <end position="76"/>
    </location>
</feature>
<dbReference type="RefSeq" id="WP_039690696.1">
    <property type="nucleotide sequence ID" value="NZ_CP009302.1"/>
</dbReference>
<dbReference type="InterPro" id="IPR004268">
    <property type="entry name" value="MurJ"/>
</dbReference>
<accession>A0A0A8BAY4</accession>
<feature type="transmembrane region" description="Helical" evidence="8">
    <location>
        <begin position="490"/>
        <end position="512"/>
    </location>
</feature>
<keyword evidence="4" id="KW-0133">Cell shape</keyword>
<feature type="transmembrane region" description="Helical" evidence="8">
    <location>
        <begin position="417"/>
        <end position="440"/>
    </location>
</feature>
<feature type="transmembrane region" description="Helical" evidence="8">
    <location>
        <begin position="279"/>
        <end position="299"/>
    </location>
</feature>
<dbReference type="GO" id="GO:0008360">
    <property type="term" value="P:regulation of cell shape"/>
    <property type="evidence" value="ECO:0007669"/>
    <property type="project" value="UniProtKB-KW"/>
</dbReference>
<dbReference type="GO" id="GO:0015648">
    <property type="term" value="F:lipid-linked peptidoglycan transporter activity"/>
    <property type="evidence" value="ECO:0007669"/>
    <property type="project" value="TreeGrafter"/>
</dbReference>
<evidence type="ECO:0000313" key="10">
    <source>
        <dbReference type="Proteomes" id="UP000031121"/>
    </source>
</evidence>
<dbReference type="Proteomes" id="UP000031121">
    <property type="component" value="Chromosome"/>
</dbReference>
<evidence type="ECO:0008006" key="11">
    <source>
        <dbReference type="Google" id="ProtNLM"/>
    </source>
</evidence>
<dbReference type="STRING" id="1531429.JI75_06415"/>
<organism evidence="9 10">
    <name type="scientific">Berryella intestinalis</name>
    <dbReference type="NCBI Taxonomy" id="1531429"/>
    <lineage>
        <taxon>Bacteria</taxon>
        <taxon>Bacillati</taxon>
        <taxon>Actinomycetota</taxon>
        <taxon>Coriobacteriia</taxon>
        <taxon>Eggerthellales</taxon>
        <taxon>Eggerthellaceae</taxon>
        <taxon>Berryella</taxon>
    </lineage>
</organism>
<dbReference type="KEGG" id="cbac:JI75_06415"/>
<dbReference type="GO" id="GO:0034204">
    <property type="term" value="P:lipid translocation"/>
    <property type="evidence" value="ECO:0007669"/>
    <property type="project" value="TreeGrafter"/>
</dbReference>
<feature type="transmembrane region" description="Helical" evidence="8">
    <location>
        <begin position="359"/>
        <end position="383"/>
    </location>
</feature>
<keyword evidence="10" id="KW-1185">Reference proteome</keyword>
<evidence type="ECO:0000256" key="4">
    <source>
        <dbReference type="ARBA" id="ARBA00022960"/>
    </source>
</evidence>
<name>A0A0A8BAY4_9ACTN</name>
<dbReference type="PRINTS" id="PR01806">
    <property type="entry name" value="VIRFACTRMVIN"/>
</dbReference>
<feature type="transmembrane region" description="Helical" evidence="8">
    <location>
        <begin position="240"/>
        <end position="259"/>
    </location>
</feature>
<feature type="transmembrane region" description="Helical" evidence="8">
    <location>
        <begin position="194"/>
        <end position="220"/>
    </location>
</feature>
<keyword evidence="2" id="KW-1003">Cell membrane</keyword>
<proteinExistence type="predicted"/>
<sequence length="542" mass="58213">MSEGTSSGSIARSTALMTVATLGSRATGLVRTWVMAFALGNTFVTSSYQVANNMPNVIFELVAGGLLAAAFLPTYLSEKERRGEAAGNRFANNLLNLGIVVLGAMSVLAAVFAPQVIATQTFTVGNSAEVTELAVEFFRIFAIQILFYGIGGVVTGILNANRVYFITAIAPALNNVAVIVAFLVYIPLSDVDPHLAIAVLAFGTSLGVALQFLIQIPALVKQGFKWRFSIDLKDPALREAIRIAVPTLIYVVGTMIAFSCRNAFSLQAGDEGPATLLYAWTWYQLPYGVLIVSFSRPLFTEMSAAVAKRDRIAMRRLTRAGIAVTVVMAVPFTGLICGLSTPLISLFRAGAFSAQDVDYVASILALWVISLPFYSVTMLMYNVYASLRKFLHFALICTAMVAVQCGMYALLCSPDVLGLYGVPIADLVYYGVTSIVLTLLLRRYIGSFGIRLVLSSTLRILPASLIGAAAAYALSTVMPGLAGEGSMLDGFVKLVICGLVGLVVSFGLAFLFRVPEMDRLKPVLAKLGRKINRKPTRGRHSR</sequence>
<feature type="transmembrane region" description="Helical" evidence="8">
    <location>
        <begin position="137"/>
        <end position="158"/>
    </location>
</feature>
<feature type="transmembrane region" description="Helical" evidence="8">
    <location>
        <begin position="165"/>
        <end position="188"/>
    </location>
</feature>
<feature type="transmembrane region" description="Helical" evidence="8">
    <location>
        <begin position="320"/>
        <end position="347"/>
    </location>
</feature>
<evidence type="ECO:0000256" key="5">
    <source>
        <dbReference type="ARBA" id="ARBA00022984"/>
    </source>
</evidence>
<dbReference type="CDD" id="cd13123">
    <property type="entry name" value="MATE_MurJ_like"/>
    <property type="match status" value="1"/>
</dbReference>
<reference evidence="9 10" key="2">
    <citation type="journal article" date="2015" name="Genome Announc.">
        <title>Complete Genome Sequence of Coriobacteriaceae Strain 68-1-3, a Novel Mucus-Degrading Isolate from the Swine Intestinal Tract.</title>
        <authorList>
            <person name="Looft T."/>
            <person name="Bayles D.O."/>
            <person name="Alt D.P."/>
            <person name="Stanton T.B."/>
        </authorList>
    </citation>
    <scope>NUCLEOTIDE SEQUENCE [LARGE SCALE GENOMIC DNA]</scope>
    <source>
        <strain evidence="9 10">68-1-3</strain>
    </source>
</reference>
<protein>
    <recommendedName>
        <fullName evidence="11">Murein biosynthesis integral membrane protein MurJ</fullName>
    </recommendedName>
</protein>
<feature type="transmembrane region" description="Helical" evidence="8">
    <location>
        <begin position="460"/>
        <end position="478"/>
    </location>
</feature>
<evidence type="ECO:0000256" key="6">
    <source>
        <dbReference type="ARBA" id="ARBA00022989"/>
    </source>
</evidence>
<keyword evidence="7 8" id="KW-0472">Membrane</keyword>
<dbReference type="PANTHER" id="PTHR47019:SF1">
    <property type="entry name" value="LIPID II FLIPPASE MURJ"/>
    <property type="match status" value="1"/>
</dbReference>
<evidence type="ECO:0000256" key="3">
    <source>
        <dbReference type="ARBA" id="ARBA00022692"/>
    </source>
</evidence>
<dbReference type="AlphaFoldDB" id="A0A0A8BAY4"/>
<evidence type="ECO:0000256" key="7">
    <source>
        <dbReference type="ARBA" id="ARBA00023136"/>
    </source>
</evidence>